<dbReference type="Proteomes" id="UP001381693">
    <property type="component" value="Unassembled WGS sequence"/>
</dbReference>
<dbReference type="Gene3D" id="2.30.29.30">
    <property type="entry name" value="Pleckstrin-homology domain (PH domain)/Phosphotyrosine-binding domain (PTB)"/>
    <property type="match status" value="1"/>
</dbReference>
<feature type="region of interest" description="Disordered" evidence="1">
    <location>
        <begin position="142"/>
        <end position="169"/>
    </location>
</feature>
<reference evidence="3 4" key="1">
    <citation type="submission" date="2023-11" db="EMBL/GenBank/DDBJ databases">
        <title>Halocaridina rubra genome assembly.</title>
        <authorList>
            <person name="Smith C."/>
        </authorList>
    </citation>
    <scope>NUCLEOTIDE SEQUENCE [LARGE SCALE GENOMIC DNA]</scope>
    <source>
        <strain evidence="3">EP-1</strain>
        <tissue evidence="3">Whole</tissue>
    </source>
</reference>
<proteinExistence type="predicted"/>
<dbReference type="InterPro" id="IPR035899">
    <property type="entry name" value="DBL_dom_sf"/>
</dbReference>
<dbReference type="EMBL" id="JAXCGZ010012606">
    <property type="protein sequence ID" value="KAK7073506.1"/>
    <property type="molecule type" value="Genomic_DNA"/>
</dbReference>
<dbReference type="InterPro" id="IPR011993">
    <property type="entry name" value="PH-like_dom_sf"/>
</dbReference>
<evidence type="ECO:0000259" key="2">
    <source>
        <dbReference type="SMART" id="SM00233"/>
    </source>
</evidence>
<evidence type="ECO:0000313" key="3">
    <source>
        <dbReference type="EMBL" id="KAK7073506.1"/>
    </source>
</evidence>
<feature type="compositionally biased region" description="Low complexity" evidence="1">
    <location>
        <begin position="228"/>
        <end position="241"/>
    </location>
</feature>
<name>A0AAN8ZYM7_HALRR</name>
<sequence length="594" mass="67655">MSDFPVLRMPLGSLAIAMLISDKPCCVVFMGRTSLCSFKLRSNGQRVAVFLHMDEIMAVDAVLTAIANQTKVSPYTSQVHAITTTNLEIQKSQTVKETENKNSNAGLVRMQHNDVRNTETPPGVFQMTTDTRDLKRYSSHEEYEEMTTDTRDLKRYSSHEEYEEIPSEPSQVMKRLSYSDYDLVSQVDTSHQESPSLLTETKDVQITSHPIVINIRMSQNPNETSRALPPIILPKPGGLRPKLLPKPRPPAVPGKPKLQTYQNVMQVQPVIREELSQILKTKVPLPITNENKTDRQSDESYETLIPLTKVYNSKKDNEFMTDFCRDEKLHLIYLETLLTSPLLLRVGQDFKRVITNLYEFHSKTFLPLLQTKSHGSKRDLAEIIIKTKNDFHIHEDIFKIYSGYLNNDHIEELTEIFLKIMSRLHKYKHALSSLSDTDPADEEVIREANAIIHKSVARADNYLLIDSIKGCPFSAEQCKLLIHKGTVRVKNKDLSNKSHLMILNETHIIFAEKATSKKKNKYCGCIKNDTVVFEGLLNNTFTIRGIFLPGSEKVAKFKIKAQSAVEANRWVEAIKETIQKYNNLLPVLEQTGPS</sequence>
<dbReference type="SMART" id="SM00233">
    <property type="entry name" value="PH"/>
    <property type="match status" value="1"/>
</dbReference>
<keyword evidence="4" id="KW-1185">Reference proteome</keyword>
<accession>A0AAN8ZYM7</accession>
<evidence type="ECO:0000313" key="4">
    <source>
        <dbReference type="Proteomes" id="UP001381693"/>
    </source>
</evidence>
<dbReference type="SUPFAM" id="SSF50729">
    <property type="entry name" value="PH domain-like"/>
    <property type="match status" value="1"/>
</dbReference>
<comment type="caution">
    <text evidence="3">The sequence shown here is derived from an EMBL/GenBank/DDBJ whole genome shotgun (WGS) entry which is preliminary data.</text>
</comment>
<feature type="domain" description="PH" evidence="2">
    <location>
        <begin position="481"/>
        <end position="581"/>
    </location>
</feature>
<feature type="region of interest" description="Disordered" evidence="1">
    <location>
        <begin position="220"/>
        <end position="241"/>
    </location>
</feature>
<dbReference type="AlphaFoldDB" id="A0AAN8ZYM7"/>
<feature type="non-terminal residue" evidence="3">
    <location>
        <position position="594"/>
    </location>
</feature>
<dbReference type="InterPro" id="IPR001849">
    <property type="entry name" value="PH_domain"/>
</dbReference>
<dbReference type="SUPFAM" id="SSF48065">
    <property type="entry name" value="DBL homology domain (DH-domain)"/>
    <property type="match status" value="1"/>
</dbReference>
<gene>
    <name evidence="3" type="ORF">SK128_013207</name>
</gene>
<evidence type="ECO:0000256" key="1">
    <source>
        <dbReference type="SAM" id="MobiDB-lite"/>
    </source>
</evidence>
<organism evidence="3 4">
    <name type="scientific">Halocaridina rubra</name>
    <name type="common">Hawaiian red shrimp</name>
    <dbReference type="NCBI Taxonomy" id="373956"/>
    <lineage>
        <taxon>Eukaryota</taxon>
        <taxon>Metazoa</taxon>
        <taxon>Ecdysozoa</taxon>
        <taxon>Arthropoda</taxon>
        <taxon>Crustacea</taxon>
        <taxon>Multicrustacea</taxon>
        <taxon>Malacostraca</taxon>
        <taxon>Eumalacostraca</taxon>
        <taxon>Eucarida</taxon>
        <taxon>Decapoda</taxon>
        <taxon>Pleocyemata</taxon>
        <taxon>Caridea</taxon>
        <taxon>Atyoidea</taxon>
        <taxon>Atyidae</taxon>
        <taxon>Halocaridina</taxon>
    </lineage>
</organism>
<protein>
    <recommendedName>
        <fullName evidence="2">PH domain-containing protein</fullName>
    </recommendedName>
</protein>
<feature type="compositionally biased region" description="Basic and acidic residues" evidence="1">
    <location>
        <begin position="148"/>
        <end position="160"/>
    </location>
</feature>